<dbReference type="Proteomes" id="UP000033428">
    <property type="component" value="Unassembled WGS sequence"/>
</dbReference>
<dbReference type="AlphaFoldDB" id="A0A0F0CQC7"/>
<comment type="caution">
    <text evidence="1">The sequence shown here is derived from an EMBL/GenBank/DDBJ whole genome shotgun (WGS) entry which is preliminary data.</text>
</comment>
<keyword evidence="2" id="KW-1185">Reference proteome</keyword>
<evidence type="ECO:0000313" key="2">
    <source>
        <dbReference type="Proteomes" id="UP000033428"/>
    </source>
</evidence>
<reference evidence="1 2" key="1">
    <citation type="submission" date="2015-02" db="EMBL/GenBank/DDBJ databases">
        <title>Single-cell genomics of uncultivated deep-branching MTB reveals a conserved set of magnetosome genes.</title>
        <authorList>
            <person name="Kolinko S."/>
            <person name="Richter M."/>
            <person name="Glockner F.O."/>
            <person name="Brachmann A."/>
            <person name="Schuler D."/>
        </authorList>
    </citation>
    <scope>NUCLEOTIDE SEQUENCE [LARGE SCALE GENOMIC DNA]</scope>
    <source>
        <strain evidence="1">SKK-01</strain>
    </source>
</reference>
<organism evidence="1 2">
    <name type="scientific">Candidatus Omnitrophus magneticus</name>
    <dbReference type="NCBI Taxonomy" id="1609969"/>
    <lineage>
        <taxon>Bacteria</taxon>
        <taxon>Pseudomonadati</taxon>
        <taxon>Candidatus Omnitrophota</taxon>
        <taxon>Candidatus Omnitrophus</taxon>
    </lineage>
</organism>
<dbReference type="EMBL" id="JYNY01000388">
    <property type="protein sequence ID" value="KJJ84199.1"/>
    <property type="molecule type" value="Genomic_DNA"/>
</dbReference>
<dbReference type="PATRIC" id="fig|1609969.3.peg.2066"/>
<gene>
    <name evidence="1" type="ORF">OMAG_001933</name>
</gene>
<proteinExistence type="predicted"/>
<sequence>MEEEAKSAWYINPAGKLDMDKLLKAFQEFYRENSEMWLERFDYKEAGPHLLLMAFLQRIINGGGKINREMAVGTGRTDLLIEFNGDKFVLELKLKRLPSAKQKGLDQISRYLDTLGMTKGWLILFELKPSSIVKWKTRLKWKNVSYQNKKITLVEM</sequence>
<protein>
    <submittedName>
        <fullName evidence="1">Protein containing DUF1703</fullName>
    </submittedName>
</protein>
<name>A0A0F0CQC7_9BACT</name>
<accession>A0A0F0CQC7</accession>
<evidence type="ECO:0000313" key="1">
    <source>
        <dbReference type="EMBL" id="KJJ84199.1"/>
    </source>
</evidence>